<feature type="compositionally biased region" description="Pro residues" evidence="3">
    <location>
        <begin position="420"/>
        <end position="432"/>
    </location>
</feature>
<evidence type="ECO:0000256" key="2">
    <source>
        <dbReference type="ARBA" id="ARBA00023004"/>
    </source>
</evidence>
<feature type="region of interest" description="Disordered" evidence="3">
    <location>
        <begin position="520"/>
        <end position="551"/>
    </location>
</feature>
<dbReference type="Gene3D" id="2.120.10.80">
    <property type="entry name" value="Kelch-type beta propeller"/>
    <property type="match status" value="2"/>
</dbReference>
<dbReference type="InterPro" id="IPR011043">
    <property type="entry name" value="Gal_Oxase/kelch_b-propeller"/>
</dbReference>
<dbReference type="CDD" id="cd21699">
    <property type="entry name" value="JMTM_APP_like"/>
    <property type="match status" value="1"/>
</dbReference>
<feature type="region of interest" description="Disordered" evidence="3">
    <location>
        <begin position="585"/>
        <end position="621"/>
    </location>
</feature>
<feature type="compositionally biased region" description="Polar residues" evidence="3">
    <location>
        <begin position="436"/>
        <end position="446"/>
    </location>
</feature>
<dbReference type="SUPFAM" id="SSF50965">
    <property type="entry name" value="Galactose oxidase, central domain"/>
    <property type="match status" value="1"/>
</dbReference>
<keyword evidence="5" id="KW-0732">Signal</keyword>
<dbReference type="EMBL" id="JAIFTL010000033">
    <property type="protein sequence ID" value="KAG9325753.1"/>
    <property type="molecule type" value="Genomic_DNA"/>
</dbReference>
<evidence type="ECO:0000256" key="4">
    <source>
        <dbReference type="SAM" id="Phobius"/>
    </source>
</evidence>
<dbReference type="Proteomes" id="UP000717515">
    <property type="component" value="Unassembled WGS sequence"/>
</dbReference>
<dbReference type="PANTHER" id="PTHR47435">
    <property type="entry name" value="KELCH REPEAT PROTEIN (AFU_ORTHOLOGUE AFUA_5G12780)"/>
    <property type="match status" value="1"/>
</dbReference>
<keyword evidence="2" id="KW-0408">Iron</keyword>
<evidence type="ECO:0008006" key="8">
    <source>
        <dbReference type="Google" id="ProtNLM"/>
    </source>
</evidence>
<proteinExistence type="predicted"/>
<dbReference type="InterPro" id="IPR015915">
    <property type="entry name" value="Kelch-typ_b-propeller"/>
</dbReference>
<dbReference type="InterPro" id="IPR006652">
    <property type="entry name" value="Kelch_1"/>
</dbReference>
<feature type="chain" id="PRO_5040499488" description="Galactose oxidase" evidence="5">
    <location>
        <begin position="26"/>
        <end position="621"/>
    </location>
</feature>
<keyword evidence="1" id="KW-0677">Repeat</keyword>
<feature type="compositionally biased region" description="Low complexity" evidence="3">
    <location>
        <begin position="447"/>
        <end position="457"/>
    </location>
</feature>
<organism evidence="6 7">
    <name type="scientific">Mortierella alpina</name>
    <name type="common">Oleaginous fungus</name>
    <name type="synonym">Mortierella renispora</name>
    <dbReference type="NCBI Taxonomy" id="64518"/>
    <lineage>
        <taxon>Eukaryota</taxon>
        <taxon>Fungi</taxon>
        <taxon>Fungi incertae sedis</taxon>
        <taxon>Mucoromycota</taxon>
        <taxon>Mortierellomycotina</taxon>
        <taxon>Mortierellomycetes</taxon>
        <taxon>Mortierellales</taxon>
        <taxon>Mortierellaceae</taxon>
        <taxon>Mortierella</taxon>
    </lineage>
</organism>
<keyword evidence="4" id="KW-0472">Membrane</keyword>
<evidence type="ECO:0000256" key="5">
    <source>
        <dbReference type="SAM" id="SignalP"/>
    </source>
</evidence>
<feature type="compositionally biased region" description="Polar residues" evidence="3">
    <location>
        <begin position="531"/>
        <end position="547"/>
    </location>
</feature>
<dbReference type="Pfam" id="PF24681">
    <property type="entry name" value="Kelch_KLHDC2_KLHL20_DRC7"/>
    <property type="match status" value="1"/>
</dbReference>
<reference evidence="6" key="1">
    <citation type="submission" date="2021-07" db="EMBL/GenBank/DDBJ databases">
        <title>Draft genome of Mortierella alpina, strain LL118, isolated from an aspen leaf litter sample.</title>
        <authorList>
            <person name="Yang S."/>
            <person name="Vinatzer B.A."/>
        </authorList>
    </citation>
    <scope>NUCLEOTIDE SEQUENCE</scope>
    <source>
        <strain evidence="6">LL118</strain>
    </source>
</reference>
<dbReference type="PANTHER" id="PTHR47435:SF4">
    <property type="entry name" value="KELCH REPEAT PROTEIN (AFU_ORTHOLOGUE AFUA_5G12780)"/>
    <property type="match status" value="1"/>
</dbReference>
<keyword evidence="4" id="KW-0812">Transmembrane</keyword>
<feature type="region of interest" description="Disordered" evidence="3">
    <location>
        <begin position="411"/>
        <end position="457"/>
    </location>
</feature>
<evidence type="ECO:0000256" key="3">
    <source>
        <dbReference type="SAM" id="MobiDB-lite"/>
    </source>
</evidence>
<accession>A0A9P8A6M5</accession>
<name>A0A9P8A6M5_MORAP</name>
<evidence type="ECO:0000256" key="1">
    <source>
        <dbReference type="ARBA" id="ARBA00022737"/>
    </source>
</evidence>
<feature type="transmembrane region" description="Helical" evidence="4">
    <location>
        <begin position="372"/>
        <end position="393"/>
    </location>
</feature>
<sequence length="621" mass="64789">MRTSRCSLILVLGAGIGLTSIDAQAAQPQPCGGSAFARVGNTFYIQGGATYADNLVQSMWALDLTTAWTTSQPAWKSLPPGPFNAYHSAGFNANNGTFLTFGRDTAAPANQIASSWLNSFDIRTGTWSSWNPVGLKDNSRRDFYAVTNAAANKIYILGGNASNDGRVITNQFNTYDPTTRALTEVDTPASGPQNSMTYAAVWVPRLSVMLVIGGQIAGVSPQSLWVFHPDTAEWSTQQTLGWSPYARTSHCAASNADGSLVAIFGGYNTGSTTADPNAFILDTRTWTWTQVPYSGRGRGNTACAIVDDTFIIWGGFYDSNAGGVPSGSEALLLLSLSQKSWITSYTPSAAMTNPGGGGSTTGPKSGGLSTGAIVGIAGGAAALMVLIGTLVIIRRMKPKPAGDKTDIAEVESGTGAAPPKADPPPHGVPPPAHAASSSYDPTLQSTPAPDYAYYYPQGQYPPNADGYTASHHQPGYDYPEQFHQQQYYHPSPQMGEVHYVDGDSTAATAAAATGSGIPSVYYPPPPASSSEQGTPAQTTTAANSVSADTPAGSYKVQVRPAGSNEDEPYHDSYGMKHTSMLFTNDPTATGGKRPVSAPQGGPGFGSEEIAPVPGAPQAILP</sequence>
<dbReference type="GO" id="GO:0019760">
    <property type="term" value="P:glucosinolate metabolic process"/>
    <property type="evidence" value="ECO:0007669"/>
    <property type="project" value="UniProtKB-ARBA"/>
</dbReference>
<dbReference type="AlphaFoldDB" id="A0A9P8A6M5"/>
<protein>
    <recommendedName>
        <fullName evidence="8">Galactose oxidase</fullName>
    </recommendedName>
</protein>
<dbReference type="SMART" id="SM00612">
    <property type="entry name" value="Kelch"/>
    <property type="match status" value="2"/>
</dbReference>
<keyword evidence="4" id="KW-1133">Transmembrane helix</keyword>
<comment type="caution">
    <text evidence="6">The sequence shown here is derived from an EMBL/GenBank/DDBJ whole genome shotgun (WGS) entry which is preliminary data.</text>
</comment>
<evidence type="ECO:0000313" key="7">
    <source>
        <dbReference type="Proteomes" id="UP000717515"/>
    </source>
</evidence>
<evidence type="ECO:0000313" key="6">
    <source>
        <dbReference type="EMBL" id="KAG9325753.1"/>
    </source>
</evidence>
<feature type="signal peptide" evidence="5">
    <location>
        <begin position="1"/>
        <end position="25"/>
    </location>
</feature>
<gene>
    <name evidence="6" type="ORF">KVV02_003625</name>
</gene>